<dbReference type="KEGG" id="bfn:OI25_6955"/>
<reference evidence="3 4" key="1">
    <citation type="journal article" date="2015" name="Genome Announc.">
        <title>Complete genome sequences for 59 burkholderia isolates, both pathogenic and near neighbor.</title>
        <authorList>
            <person name="Johnson S.L."/>
            <person name="Bishop-Lilly K.A."/>
            <person name="Ladner J.T."/>
            <person name="Daligault H.E."/>
            <person name="Davenport K.W."/>
            <person name="Jaissle J."/>
            <person name="Frey K.G."/>
            <person name="Koroleva G.I."/>
            <person name="Bruce D.C."/>
            <person name="Coyne S.R."/>
            <person name="Broomall S.M."/>
            <person name="Li P.E."/>
            <person name="Teshima H."/>
            <person name="Gibbons H.S."/>
            <person name="Palacios G.F."/>
            <person name="Rosenzweig C.N."/>
            <person name="Redden C.L."/>
            <person name="Xu Y."/>
            <person name="Minogue T.D."/>
            <person name="Chain P.S."/>
        </authorList>
    </citation>
    <scope>NUCLEOTIDE SEQUENCE [LARGE SCALE GENOMIC DNA]</scope>
    <source>
        <strain evidence="3 4">ATCC BAA-463</strain>
    </source>
</reference>
<dbReference type="GeneID" id="66520706"/>
<dbReference type="EMBL" id="CP010027">
    <property type="protein sequence ID" value="AJZ63683.1"/>
    <property type="molecule type" value="Genomic_DNA"/>
</dbReference>
<evidence type="ECO:0000313" key="3">
    <source>
        <dbReference type="EMBL" id="AJZ63683.1"/>
    </source>
</evidence>
<evidence type="ECO:0000256" key="1">
    <source>
        <dbReference type="ARBA" id="ARBA00007189"/>
    </source>
</evidence>
<dbReference type="Pfam" id="PF10087">
    <property type="entry name" value="DUF2325"/>
    <property type="match status" value="1"/>
</dbReference>
<proteinExistence type="inferred from homology"/>
<protein>
    <recommendedName>
        <fullName evidence="5">Peptidase</fullName>
    </recommendedName>
</protein>
<keyword evidence="2" id="KW-0175">Coiled coil</keyword>
<evidence type="ECO:0008006" key="5">
    <source>
        <dbReference type="Google" id="ProtNLM"/>
    </source>
</evidence>
<comment type="similarity">
    <text evidence="1">Belongs to the UPF0751 family.</text>
</comment>
<name>A0AAU8TN22_9BURK</name>
<organism evidence="3 4">
    <name type="scientific">Paraburkholderia fungorum</name>
    <dbReference type="NCBI Taxonomy" id="134537"/>
    <lineage>
        <taxon>Bacteria</taxon>
        <taxon>Pseudomonadati</taxon>
        <taxon>Pseudomonadota</taxon>
        <taxon>Betaproteobacteria</taxon>
        <taxon>Burkholderiales</taxon>
        <taxon>Burkholderiaceae</taxon>
        <taxon>Paraburkholderia</taxon>
    </lineage>
</organism>
<dbReference type="Proteomes" id="UP000032614">
    <property type="component" value="Chromosome 2"/>
</dbReference>
<dbReference type="RefSeq" id="WP_046572897.1">
    <property type="nucleotide sequence ID" value="NZ_CP010027.1"/>
</dbReference>
<evidence type="ECO:0000256" key="2">
    <source>
        <dbReference type="SAM" id="Coils"/>
    </source>
</evidence>
<accession>A0AAU8TN22</accession>
<dbReference type="InterPro" id="IPR016772">
    <property type="entry name" value="UCP020408"/>
</dbReference>
<feature type="coiled-coil region" evidence="2">
    <location>
        <begin position="181"/>
        <end position="240"/>
    </location>
</feature>
<gene>
    <name evidence="3" type="ORF">OI25_6955</name>
</gene>
<dbReference type="AlphaFoldDB" id="A0AAU8TN22"/>
<sequence length="453" mass="49660">MHTPPFRLAQPSRLKLSSDELAGTGLRAADPCCTPAKTSFSNVKRRARLAELDGQLHCSIIGTCLSTHELRKLVPKFTTLDSRDASDLEIHHSAVELAIDGGAGAKALHKLLDERYAAAIRRFDKAADQAELQKLWDEALKNGDIPPAYWALMTHPYANLHIRQKAFGELHMLSHLVGAANRADIRRLVALEAENAELKEKIERQQARLQEISRQRDASIAALNEQIAQLTALAARQMSTDPTDPTDLEAEVSRLRDKLADTDQRVALHTSRREAAEQRVLQERGAALALRKSHDQALALLKLVQSECDALERATVDAAQGHGAARTRQASLDSVRGKRVVYVGGRPGSNAALKRLVEAAGGDFVVHDGGVEDRKGLLAAALPGADIVVFPVDCVDHDSMTTLKRVCERHQIDYYPLRTASVASFVELMDRLRPEHLAQLGNPPPSAFCLRHG</sequence>
<evidence type="ECO:0000313" key="4">
    <source>
        <dbReference type="Proteomes" id="UP000032614"/>
    </source>
</evidence>